<feature type="compositionally biased region" description="Polar residues" evidence="1">
    <location>
        <begin position="23"/>
        <end position="32"/>
    </location>
</feature>
<dbReference type="AlphaFoldDB" id="A0A6A4GNH9"/>
<protein>
    <submittedName>
        <fullName evidence="2">Uncharacterized protein</fullName>
    </submittedName>
</protein>
<feature type="region of interest" description="Disordered" evidence="1">
    <location>
        <begin position="19"/>
        <end position="154"/>
    </location>
</feature>
<organism evidence="2 3">
    <name type="scientific">Gymnopus androsaceus JB14</name>
    <dbReference type="NCBI Taxonomy" id="1447944"/>
    <lineage>
        <taxon>Eukaryota</taxon>
        <taxon>Fungi</taxon>
        <taxon>Dikarya</taxon>
        <taxon>Basidiomycota</taxon>
        <taxon>Agaricomycotina</taxon>
        <taxon>Agaricomycetes</taxon>
        <taxon>Agaricomycetidae</taxon>
        <taxon>Agaricales</taxon>
        <taxon>Marasmiineae</taxon>
        <taxon>Omphalotaceae</taxon>
        <taxon>Gymnopus</taxon>
    </lineage>
</organism>
<accession>A0A6A4GNH9</accession>
<feature type="region of interest" description="Disordered" evidence="1">
    <location>
        <begin position="313"/>
        <end position="333"/>
    </location>
</feature>
<evidence type="ECO:0000313" key="3">
    <source>
        <dbReference type="Proteomes" id="UP000799118"/>
    </source>
</evidence>
<evidence type="ECO:0000313" key="2">
    <source>
        <dbReference type="EMBL" id="KAE9386880.1"/>
    </source>
</evidence>
<keyword evidence="3" id="KW-1185">Reference proteome</keyword>
<dbReference type="EMBL" id="ML769842">
    <property type="protein sequence ID" value="KAE9386880.1"/>
    <property type="molecule type" value="Genomic_DNA"/>
</dbReference>
<reference evidence="2" key="1">
    <citation type="journal article" date="2019" name="Environ. Microbiol.">
        <title>Fungal ecological strategies reflected in gene transcription - a case study of two litter decomposers.</title>
        <authorList>
            <person name="Barbi F."/>
            <person name="Kohler A."/>
            <person name="Barry K."/>
            <person name="Baskaran P."/>
            <person name="Daum C."/>
            <person name="Fauchery L."/>
            <person name="Ihrmark K."/>
            <person name="Kuo A."/>
            <person name="LaButti K."/>
            <person name="Lipzen A."/>
            <person name="Morin E."/>
            <person name="Grigoriev I.V."/>
            <person name="Henrissat B."/>
            <person name="Lindahl B."/>
            <person name="Martin F."/>
        </authorList>
    </citation>
    <scope>NUCLEOTIDE SEQUENCE</scope>
    <source>
        <strain evidence="2">JB14</strain>
    </source>
</reference>
<sequence length="358" mass="39251">MKQLGVQALSHFFIPPRVLGGTPCTSSQPSQGKDQRMKEALCAEQEPESEEDCPRQWKQKCGNCSKGKEKAGTISDPEDLAYLGSDGDTELDSDVNASISHEELADSLPSKTVPEGTTCNGKSTWEKRTQKKQKKDTEESATVESNGNEPVKKPTLQQELSIMMEINTTAAVTVNVFEQSKPSAEQIQVAEGKKVFADSSELLRYLDSISSSVERQHTLREALTHAAENKLREWDQKTFEKLLIEWIIPSADTVQRHIMNKGQEMEKDLQDFFKALECKVSISLDAWTSLNGYAFIALIAHYITNDAYGAQTSGPPPLPSPPLLRSGGPPGREVVSGHSKASFALILIGGNPLPNPNP</sequence>
<name>A0A6A4GNH9_9AGAR</name>
<evidence type="ECO:0000256" key="1">
    <source>
        <dbReference type="SAM" id="MobiDB-lite"/>
    </source>
</evidence>
<dbReference type="Proteomes" id="UP000799118">
    <property type="component" value="Unassembled WGS sequence"/>
</dbReference>
<proteinExistence type="predicted"/>
<dbReference type="OrthoDB" id="3259181at2759"/>
<gene>
    <name evidence="2" type="ORF">BT96DRAFT_1082683</name>
</gene>